<keyword evidence="3" id="KW-0964">Secreted</keyword>
<evidence type="ECO:0000256" key="1">
    <source>
        <dbReference type="ARBA" id="ARBA00004613"/>
    </source>
</evidence>
<dbReference type="OrthoDB" id="199913at2759"/>
<keyword evidence="7" id="KW-1133">Transmembrane helix</keyword>
<evidence type="ECO:0000259" key="9">
    <source>
        <dbReference type="Pfam" id="PF01477"/>
    </source>
</evidence>
<feature type="binding site" evidence="5">
    <location>
        <position position="230"/>
    </location>
    <ligand>
        <name>Ca(2+)</name>
        <dbReference type="ChEBI" id="CHEBI:29108"/>
    </ligand>
</feature>
<dbReference type="InterPro" id="IPR000734">
    <property type="entry name" value="TAG_lipase"/>
</dbReference>
<comment type="subcellular location">
    <subcellularLocation>
        <location evidence="1">Secreted</location>
    </subcellularLocation>
</comment>
<keyword evidence="5" id="KW-0106">Calcium</keyword>
<dbReference type="GO" id="GO:0016298">
    <property type="term" value="F:lipase activity"/>
    <property type="evidence" value="ECO:0007669"/>
    <property type="project" value="InterPro"/>
</dbReference>
<comment type="similarity">
    <text evidence="2 6">Belongs to the AB hydrolase superfamily. Lipase family.</text>
</comment>
<gene>
    <name evidence="11" type="primary">LOC109484528</name>
</gene>
<dbReference type="GO" id="GO:0052689">
    <property type="term" value="F:carboxylic ester hydrolase activity"/>
    <property type="evidence" value="ECO:0007669"/>
    <property type="project" value="InterPro"/>
</dbReference>
<feature type="binding site" evidence="5">
    <location>
        <position position="227"/>
    </location>
    <ligand>
        <name>Ca(2+)</name>
        <dbReference type="ChEBI" id="CHEBI:29108"/>
    </ligand>
</feature>
<dbReference type="GeneID" id="109484528"/>
<dbReference type="PIRSF" id="PIRSF000865">
    <property type="entry name" value="Lipoprotein_lipase_LIPH"/>
    <property type="match status" value="1"/>
</dbReference>
<evidence type="ECO:0000313" key="11">
    <source>
        <dbReference type="RefSeq" id="XP_019643405.1"/>
    </source>
</evidence>
<proteinExistence type="inferred from homology"/>
<evidence type="ECO:0000313" key="10">
    <source>
        <dbReference type="Proteomes" id="UP000515135"/>
    </source>
</evidence>
<dbReference type="Gene3D" id="3.40.50.1820">
    <property type="entry name" value="alpha/beta hydrolase"/>
    <property type="match status" value="1"/>
</dbReference>
<dbReference type="Gene3D" id="2.60.60.20">
    <property type="entry name" value="PLAT/LH2 domain"/>
    <property type="match status" value="1"/>
</dbReference>
<keyword evidence="7" id="KW-0812">Transmembrane</keyword>
<feature type="domain" description="PLAT" evidence="9">
    <location>
        <begin position="390"/>
        <end position="481"/>
    </location>
</feature>
<dbReference type="RefSeq" id="XP_019643405.1">
    <property type="nucleotide sequence ID" value="XM_019787846.1"/>
</dbReference>
<dbReference type="AlphaFoldDB" id="A0A6P4ZQD1"/>
<dbReference type="Pfam" id="PF01477">
    <property type="entry name" value="PLAT"/>
    <property type="match status" value="1"/>
</dbReference>
<dbReference type="GO" id="GO:0016042">
    <property type="term" value="P:lipid catabolic process"/>
    <property type="evidence" value="ECO:0007669"/>
    <property type="project" value="TreeGrafter"/>
</dbReference>
<reference evidence="11" key="1">
    <citation type="submission" date="2025-08" db="UniProtKB">
        <authorList>
            <consortium name="RefSeq"/>
        </authorList>
    </citation>
    <scope>IDENTIFICATION</scope>
    <source>
        <tissue evidence="11">Gonad</tissue>
    </source>
</reference>
<organism evidence="10 11">
    <name type="scientific">Branchiostoma belcheri</name>
    <name type="common">Amphioxus</name>
    <dbReference type="NCBI Taxonomy" id="7741"/>
    <lineage>
        <taxon>Eukaryota</taxon>
        <taxon>Metazoa</taxon>
        <taxon>Chordata</taxon>
        <taxon>Cephalochordata</taxon>
        <taxon>Leptocardii</taxon>
        <taxon>Amphioxiformes</taxon>
        <taxon>Branchiostomatidae</taxon>
        <taxon>Branchiostoma</taxon>
    </lineage>
</organism>
<feature type="active site" description="Charge relay system" evidence="4">
    <location>
        <position position="296"/>
    </location>
</feature>
<evidence type="ECO:0000256" key="7">
    <source>
        <dbReference type="SAM" id="Phobius"/>
    </source>
</evidence>
<dbReference type="Proteomes" id="UP000515135">
    <property type="component" value="Unplaced"/>
</dbReference>
<evidence type="ECO:0000256" key="6">
    <source>
        <dbReference type="RuleBase" id="RU004262"/>
    </source>
</evidence>
<evidence type="ECO:0000259" key="8">
    <source>
        <dbReference type="Pfam" id="PF00151"/>
    </source>
</evidence>
<evidence type="ECO:0000256" key="3">
    <source>
        <dbReference type="ARBA" id="ARBA00022525"/>
    </source>
</evidence>
<dbReference type="InterPro" id="IPR013818">
    <property type="entry name" value="Lipase"/>
</dbReference>
<dbReference type="InterPro" id="IPR033906">
    <property type="entry name" value="Lipase_N"/>
</dbReference>
<dbReference type="PRINTS" id="PR00821">
    <property type="entry name" value="TAGLIPASE"/>
</dbReference>
<feature type="binding site" evidence="5">
    <location>
        <position position="225"/>
    </location>
    <ligand>
        <name>Ca(2+)</name>
        <dbReference type="ChEBI" id="CHEBI:29108"/>
    </ligand>
</feature>
<evidence type="ECO:0000256" key="5">
    <source>
        <dbReference type="PIRSR" id="PIRSR000865-2"/>
    </source>
</evidence>
<protein>
    <submittedName>
        <fullName evidence="11">Pancreatic triacylglycerol lipase-like isoform X1</fullName>
    </submittedName>
</protein>
<feature type="active site" description="Nucleophile" evidence="4">
    <location>
        <position position="187"/>
    </location>
</feature>
<keyword evidence="7" id="KW-0472">Membrane</keyword>
<dbReference type="FunFam" id="3.40.50.1820:FF:000033">
    <property type="entry name" value="Pancreatic triacylglycerol lipase"/>
    <property type="match status" value="1"/>
</dbReference>
<sequence>MFESCNSNRVKVALGCAVSLVFVLIGLYFAFRGHQEVRAQQVCYAGLGCFSRGGDYPDALPQSPAEINTQFLLYTRANPATEQGIMYDDTGSVLNSYFDSSKKTKFLVHGYMDDRTEEWLILAREAILAREDVNVIVVDWGGGANSINYIQVAANTRLVGAQVARLITYLMQLTFLSESSVHLIGHSLGAHISGYAGERLQPRPARITALDAAEPGFQGMPTHARLDPSDAMFVDAIHTDGDSILTLGFGMSQPVGHLDFYPNGGTEQPGCEESILDFIISEGLIDGGKYFVTCNHKRAHKLFIDSISSACPWLGYPCSDWEEFRAGRCLSCSAAGCHRMGYDADKNTLSAGTQNVKLYLTTEGESPYCHRKEHWVTVSMSPGADFREVQEMYVTLHGTGGSSAPVMVVQDDKDFEPGEAYVFLVGTAADLGTVTSVDVLWEEDDDWYNPFTWFNNPTLLLDSITVDTAGSSTYSTTTFCTSANGLAEGQTISVTAGGCGGPITG</sequence>
<dbReference type="SUPFAM" id="SSF49723">
    <property type="entry name" value="Lipase/lipooxygenase domain (PLAT/LH2 domain)"/>
    <property type="match status" value="1"/>
</dbReference>
<dbReference type="GO" id="GO:0005615">
    <property type="term" value="C:extracellular space"/>
    <property type="evidence" value="ECO:0007669"/>
    <property type="project" value="TreeGrafter"/>
</dbReference>
<dbReference type="GO" id="GO:0046872">
    <property type="term" value="F:metal ion binding"/>
    <property type="evidence" value="ECO:0007669"/>
    <property type="project" value="UniProtKB-KW"/>
</dbReference>
<evidence type="ECO:0000256" key="4">
    <source>
        <dbReference type="PIRSR" id="PIRSR000865-1"/>
    </source>
</evidence>
<feature type="transmembrane region" description="Helical" evidence="7">
    <location>
        <begin position="12"/>
        <end position="31"/>
    </location>
</feature>
<keyword evidence="10" id="KW-1185">Reference proteome</keyword>
<feature type="active site" description="Charge relay system" evidence="4">
    <location>
        <position position="211"/>
    </location>
</feature>
<dbReference type="InterPro" id="IPR001024">
    <property type="entry name" value="PLAT/LH2_dom"/>
</dbReference>
<name>A0A6P4ZQD1_BRABE</name>
<dbReference type="PANTHER" id="PTHR11610">
    <property type="entry name" value="LIPASE"/>
    <property type="match status" value="1"/>
</dbReference>
<feature type="domain" description="Lipase" evidence="8">
    <location>
        <begin position="59"/>
        <end position="368"/>
    </location>
</feature>
<dbReference type="InterPro" id="IPR029058">
    <property type="entry name" value="AB_hydrolase_fold"/>
</dbReference>
<dbReference type="InterPro" id="IPR016272">
    <property type="entry name" value="Lipase_LIPH"/>
</dbReference>
<dbReference type="SUPFAM" id="SSF53474">
    <property type="entry name" value="alpha/beta-Hydrolases"/>
    <property type="match status" value="1"/>
</dbReference>
<dbReference type="Pfam" id="PF00151">
    <property type="entry name" value="Lipase"/>
    <property type="match status" value="1"/>
</dbReference>
<dbReference type="CDD" id="cd00707">
    <property type="entry name" value="Pancreat_lipase_like"/>
    <property type="match status" value="1"/>
</dbReference>
<accession>A0A6P4ZQD1</accession>
<dbReference type="InterPro" id="IPR036392">
    <property type="entry name" value="PLAT/LH2_dom_sf"/>
</dbReference>
<dbReference type="KEGG" id="bbel:109484528"/>
<dbReference type="PANTHER" id="PTHR11610:SF173">
    <property type="entry name" value="LIPASE DOMAIN-CONTAINING PROTEIN-RELATED"/>
    <property type="match status" value="1"/>
</dbReference>
<evidence type="ECO:0000256" key="2">
    <source>
        <dbReference type="ARBA" id="ARBA00010701"/>
    </source>
</evidence>
<keyword evidence="5" id="KW-0479">Metal-binding</keyword>